<accession>A0ABW7UJ85</accession>
<dbReference type="EMBL" id="JBIRUI010000026">
    <property type="protein sequence ID" value="MFI1718768.1"/>
    <property type="molecule type" value="Genomic_DNA"/>
</dbReference>
<dbReference type="Proteomes" id="UP001611339">
    <property type="component" value="Unassembled WGS sequence"/>
</dbReference>
<evidence type="ECO:0000313" key="2">
    <source>
        <dbReference type="EMBL" id="MFI1718768.1"/>
    </source>
</evidence>
<sequence length="144" mass="15678">MAPTTSTLFSARSDVTAHWVAVMRHRRNDRALVPAPLRTRCLRAGEIHEFILCRPGTDPAEPMNEVSYLGFAEISRGGVLEVGDELYAGNRLVGTIHGFDEIHLPNHYNILVAVPELITGADAGLRPGEPLTMTAGADKKDHTP</sequence>
<gene>
    <name evidence="2" type="ORF">ACH407_35055</name>
</gene>
<comment type="caution">
    <text evidence="2">The sequence shown here is derived from an EMBL/GenBank/DDBJ whole genome shotgun (WGS) entry which is preliminary data.</text>
</comment>
<proteinExistence type="predicted"/>
<dbReference type="Pfam" id="PF21891">
    <property type="entry name" value="DUF6917"/>
    <property type="match status" value="1"/>
</dbReference>
<feature type="domain" description="DUF6917" evidence="1">
    <location>
        <begin position="11"/>
        <end position="132"/>
    </location>
</feature>
<organism evidence="2 3">
    <name type="scientific">Streptomyces litmocidini</name>
    <dbReference type="NCBI Taxonomy" id="67318"/>
    <lineage>
        <taxon>Bacteria</taxon>
        <taxon>Bacillati</taxon>
        <taxon>Actinomycetota</taxon>
        <taxon>Actinomycetes</taxon>
        <taxon>Kitasatosporales</taxon>
        <taxon>Streptomycetaceae</taxon>
        <taxon>Streptomyces</taxon>
    </lineage>
</organism>
<keyword evidence="3" id="KW-1185">Reference proteome</keyword>
<evidence type="ECO:0000259" key="1">
    <source>
        <dbReference type="Pfam" id="PF21891"/>
    </source>
</evidence>
<protein>
    <submittedName>
        <fullName evidence="2">DUF6917 domain-containing protein</fullName>
    </submittedName>
</protein>
<dbReference type="InterPro" id="IPR054210">
    <property type="entry name" value="DUF6917"/>
</dbReference>
<evidence type="ECO:0000313" key="3">
    <source>
        <dbReference type="Proteomes" id="UP001611339"/>
    </source>
</evidence>
<dbReference type="RefSeq" id="WP_123456101.1">
    <property type="nucleotide sequence ID" value="NZ_JBEYXG010000055.1"/>
</dbReference>
<reference evidence="2 3" key="1">
    <citation type="submission" date="2024-10" db="EMBL/GenBank/DDBJ databases">
        <title>The Natural Products Discovery Center: Release of the First 8490 Sequenced Strains for Exploring Actinobacteria Biosynthetic Diversity.</title>
        <authorList>
            <person name="Kalkreuter E."/>
            <person name="Kautsar S.A."/>
            <person name="Yang D."/>
            <person name="Bader C.D."/>
            <person name="Teijaro C.N."/>
            <person name="Fluegel L."/>
            <person name="Davis C.M."/>
            <person name="Simpson J.R."/>
            <person name="Lauterbach L."/>
            <person name="Steele A.D."/>
            <person name="Gui C."/>
            <person name="Meng S."/>
            <person name="Li G."/>
            <person name="Viehrig K."/>
            <person name="Ye F."/>
            <person name="Su P."/>
            <person name="Kiefer A.F."/>
            <person name="Nichols A."/>
            <person name="Cepeda A.J."/>
            <person name="Yan W."/>
            <person name="Fan B."/>
            <person name="Jiang Y."/>
            <person name="Adhikari A."/>
            <person name="Zheng C.-J."/>
            <person name="Schuster L."/>
            <person name="Cowan T.M."/>
            <person name="Smanski M.J."/>
            <person name="Chevrette M.G."/>
            <person name="De Carvalho L.P.S."/>
            <person name="Shen B."/>
        </authorList>
    </citation>
    <scope>NUCLEOTIDE SEQUENCE [LARGE SCALE GENOMIC DNA]</scope>
    <source>
        <strain evidence="2 3">NPDC020602</strain>
    </source>
</reference>
<name>A0ABW7UJ85_9ACTN</name>